<reference evidence="2" key="2">
    <citation type="journal article" date="2018" name="BMC Genomics">
        <title>Genomic insights into host adaptation between the wheat stripe rust pathogen (Puccinia striiformis f. sp. tritici) and the barley stripe rust pathogen (Puccinia striiformis f. sp. hordei).</title>
        <authorList>
            <person name="Xia C."/>
            <person name="Wang M."/>
            <person name="Yin C."/>
            <person name="Cornejo O.E."/>
            <person name="Hulbert S.H."/>
            <person name="Chen X."/>
        </authorList>
    </citation>
    <scope>NUCLEOTIDE SEQUENCE [LARGE SCALE GENOMIC DNA]</scope>
    <source>
        <strain evidence="2">93TX-2</strain>
    </source>
</reference>
<dbReference type="VEuPathDB" id="FungiDB:PSHT_04436"/>
<organism evidence="1 2">
    <name type="scientific">Puccinia striiformis</name>
    <dbReference type="NCBI Taxonomy" id="27350"/>
    <lineage>
        <taxon>Eukaryota</taxon>
        <taxon>Fungi</taxon>
        <taxon>Dikarya</taxon>
        <taxon>Basidiomycota</taxon>
        <taxon>Pucciniomycotina</taxon>
        <taxon>Pucciniomycetes</taxon>
        <taxon>Pucciniales</taxon>
        <taxon>Pucciniaceae</taxon>
        <taxon>Puccinia</taxon>
    </lineage>
</organism>
<name>A0A2S4WD29_9BASI</name>
<accession>A0A2S4WD29</accession>
<protein>
    <recommendedName>
        <fullName evidence="3">OTU domain-containing protein</fullName>
    </recommendedName>
</protein>
<dbReference type="EMBL" id="PKSM01000045">
    <property type="protein sequence ID" value="POW19642.1"/>
    <property type="molecule type" value="Genomic_DNA"/>
</dbReference>
<dbReference type="OrthoDB" id="2507501at2759"/>
<gene>
    <name evidence="1" type="ORF">PSHT_04436</name>
</gene>
<comment type="caution">
    <text evidence="1">The sequence shown here is derived from an EMBL/GenBank/DDBJ whole genome shotgun (WGS) entry which is preliminary data.</text>
</comment>
<sequence>MYIQHVFNPIGDGNCGFHCVAKGVGYKEDGEKQENKNCPFKVAGQNGKQPQVLANLYTRPVVFLSLIACNTFLPLRMEPHKLSNTAPLLWIHVNGNHWVLATVEAINGVKV</sequence>
<dbReference type="AlphaFoldDB" id="A0A2S4WD29"/>
<evidence type="ECO:0008006" key="3">
    <source>
        <dbReference type="Google" id="ProtNLM"/>
    </source>
</evidence>
<reference evidence="1 2" key="1">
    <citation type="submission" date="2017-12" db="EMBL/GenBank/DDBJ databases">
        <title>Gene loss provides genomic basis for host adaptation in cereal stripe rust fungi.</title>
        <authorList>
            <person name="Xia C."/>
        </authorList>
    </citation>
    <scope>NUCLEOTIDE SEQUENCE [LARGE SCALE GENOMIC DNA]</scope>
    <source>
        <strain evidence="1 2">93TX-2</strain>
    </source>
</reference>
<proteinExistence type="predicted"/>
<evidence type="ECO:0000313" key="2">
    <source>
        <dbReference type="Proteomes" id="UP000238274"/>
    </source>
</evidence>
<evidence type="ECO:0000313" key="1">
    <source>
        <dbReference type="EMBL" id="POW19642.1"/>
    </source>
</evidence>
<dbReference type="CDD" id="cd22744">
    <property type="entry name" value="OTU"/>
    <property type="match status" value="1"/>
</dbReference>
<dbReference type="Proteomes" id="UP000238274">
    <property type="component" value="Unassembled WGS sequence"/>
</dbReference>
<reference evidence="2" key="3">
    <citation type="journal article" date="2018" name="Mol. Plant Microbe Interact.">
        <title>Genome sequence resources for the wheat stripe rust pathogen (Puccinia striiformis f. sp. tritici) and the barley stripe rust pathogen (Puccinia striiformis f. sp. hordei).</title>
        <authorList>
            <person name="Xia C."/>
            <person name="Wang M."/>
            <person name="Yin C."/>
            <person name="Cornejo O.E."/>
            <person name="Hulbert S.H."/>
            <person name="Chen X."/>
        </authorList>
    </citation>
    <scope>NUCLEOTIDE SEQUENCE [LARGE SCALE GENOMIC DNA]</scope>
    <source>
        <strain evidence="2">93TX-2</strain>
    </source>
</reference>
<keyword evidence="2" id="KW-1185">Reference proteome</keyword>